<accession>X1EJC4</accession>
<protein>
    <submittedName>
        <fullName evidence="1">Uncharacterized protein</fullName>
    </submittedName>
</protein>
<organism evidence="1">
    <name type="scientific">marine sediment metagenome</name>
    <dbReference type="NCBI Taxonomy" id="412755"/>
    <lineage>
        <taxon>unclassified sequences</taxon>
        <taxon>metagenomes</taxon>
        <taxon>ecological metagenomes</taxon>
    </lineage>
</organism>
<comment type="caution">
    <text evidence="1">The sequence shown here is derived from an EMBL/GenBank/DDBJ whole genome shotgun (WGS) entry which is preliminary data.</text>
</comment>
<proteinExistence type="predicted"/>
<reference evidence="1" key="1">
    <citation type="journal article" date="2014" name="Front. Microbiol.">
        <title>High frequency of phylogenetically diverse reductive dehalogenase-homologous genes in deep subseafloor sedimentary metagenomes.</title>
        <authorList>
            <person name="Kawai M."/>
            <person name="Futagami T."/>
            <person name="Toyoda A."/>
            <person name="Takaki Y."/>
            <person name="Nishi S."/>
            <person name="Hori S."/>
            <person name="Arai W."/>
            <person name="Tsubouchi T."/>
            <person name="Morono Y."/>
            <person name="Uchiyama I."/>
            <person name="Ito T."/>
            <person name="Fujiyama A."/>
            <person name="Inagaki F."/>
            <person name="Takami H."/>
        </authorList>
    </citation>
    <scope>NUCLEOTIDE SEQUENCE</scope>
    <source>
        <strain evidence="1">Expedition CK06-06</strain>
    </source>
</reference>
<dbReference type="AlphaFoldDB" id="X1EJC4"/>
<sequence length="171" mass="17790">MAVKGLKQSSETIVIGFSVTESAANTFTQGRVDLQLNPLDNEVFVVTGINLDPFFPDALAGTDTSVNAAITTTSRTSMPSLADSACLAKTTNFIAATGFVDGGVGFQQSSMETPPAILDYLGIIATNDFFLQVKGTNNAGTKGLNGKMYGYRAVASAATYAALVQSEVLSN</sequence>
<dbReference type="EMBL" id="BART01031763">
    <property type="protein sequence ID" value="GAH17224.1"/>
    <property type="molecule type" value="Genomic_DNA"/>
</dbReference>
<evidence type="ECO:0000313" key="1">
    <source>
        <dbReference type="EMBL" id="GAH17224.1"/>
    </source>
</evidence>
<name>X1EJC4_9ZZZZ</name>
<gene>
    <name evidence="1" type="ORF">S01H4_55095</name>
</gene>